<dbReference type="AlphaFoldDB" id="A0A1I2FVE9"/>
<dbReference type="SUPFAM" id="SSF81995">
    <property type="entry name" value="beta-sandwich domain of Sec23/24"/>
    <property type="match status" value="1"/>
</dbReference>
<dbReference type="STRING" id="285351.SAMN04488035_1554"/>
<reference evidence="4" key="1">
    <citation type="submission" date="2016-10" db="EMBL/GenBank/DDBJ databases">
        <authorList>
            <person name="Varghese N."/>
            <person name="Submissions S."/>
        </authorList>
    </citation>
    <scope>NUCLEOTIDE SEQUENCE [LARGE SCALE GENOMIC DNA]</scope>
    <source>
        <strain evidence="4">DSM 19083</strain>
    </source>
</reference>
<dbReference type="Pfam" id="PF25591">
    <property type="entry name" value="LRV_2"/>
    <property type="match status" value="1"/>
</dbReference>
<proteinExistence type="predicted"/>
<evidence type="ECO:0000259" key="2">
    <source>
        <dbReference type="Pfam" id="PF25591"/>
    </source>
</evidence>
<keyword evidence="1" id="KW-1133">Transmembrane helix</keyword>
<evidence type="ECO:0000256" key="1">
    <source>
        <dbReference type="SAM" id="Phobius"/>
    </source>
</evidence>
<dbReference type="RefSeq" id="WP_093376846.1">
    <property type="nucleotide sequence ID" value="NZ_BNAN01000002.1"/>
</dbReference>
<keyword evidence="1" id="KW-0812">Transmembrane</keyword>
<dbReference type="OrthoDB" id="3787329at2"/>
<dbReference type="Proteomes" id="UP000198520">
    <property type="component" value="Unassembled WGS sequence"/>
</dbReference>
<evidence type="ECO:0000313" key="3">
    <source>
        <dbReference type="EMBL" id="SFF09424.1"/>
    </source>
</evidence>
<keyword evidence="1" id="KW-0472">Membrane</keyword>
<protein>
    <recommendedName>
        <fullName evidence="2">Leucine rich repeat variant domain-containing protein</fullName>
    </recommendedName>
</protein>
<dbReference type="InterPro" id="IPR057893">
    <property type="entry name" value="LRV_2"/>
</dbReference>
<keyword evidence="4" id="KW-1185">Reference proteome</keyword>
<sequence>MTDPLSLQASDPATTAETLARIAYERPDLRPAVAANPATYPELLTWLEQFHDPAVNAAIAARRGVVPGAGWAPAAPQVGQQPGYQAPQGGFAPQGQQTSFIPQGQQGGFTPQAQQPGYHQPAQGGYGFAGSAQPYTSYDSGMAPARKSRKKAIIAGAVAGGVLLLGGGSVAAYQMVFSKLGGAESPDQAAVRLVEGFADKDMIAMYGVLSPAEIEHSRTNLDAWLSDVEDLGGEAIDYEALLATLDLEVEGLKIEVENIEEGLAKVYFTDGTLTVDADEELLASEVAKVATDLVGNPMFADYQGLMGPIPSEEEMKSQLLTELEGTFPVTVTTAEMQVADDAPFVMAVEEEGSWYVSPYLTLGEYAMVESDQARGTLASIKDAQGFDSPEAAAVGMTDAAVAFATTGDMSSLVNAMPLAERRLLALYVAPSASEFSGTEMPFEITSKEFRTRSEDKGVAEVVFENFTISIDDGVQPGTVTLSEECLALAHPTVNGEICYPEMPLLRELSLEELSFIAVEEDGGWFLSPTATMSEAFATLGRAGMEMYESGKLEDQAWIDAQTAELETYLTEKLGVSMDDLGLGMSPSF</sequence>
<dbReference type="EMBL" id="FONZ01000002">
    <property type="protein sequence ID" value="SFF09424.1"/>
    <property type="molecule type" value="Genomic_DNA"/>
</dbReference>
<feature type="domain" description="Leucine rich repeat variant" evidence="2">
    <location>
        <begin position="5"/>
        <end position="63"/>
    </location>
</feature>
<accession>A0A1I2FVE9</accession>
<evidence type="ECO:0000313" key="4">
    <source>
        <dbReference type="Proteomes" id="UP000198520"/>
    </source>
</evidence>
<name>A0A1I2FVE9_9MICO</name>
<feature type="transmembrane region" description="Helical" evidence="1">
    <location>
        <begin position="152"/>
        <end position="176"/>
    </location>
</feature>
<gene>
    <name evidence="3" type="ORF">SAMN04488035_1554</name>
</gene>
<organism evidence="3 4">
    <name type="scientific">Flavimobilis marinus</name>
    <dbReference type="NCBI Taxonomy" id="285351"/>
    <lineage>
        <taxon>Bacteria</taxon>
        <taxon>Bacillati</taxon>
        <taxon>Actinomycetota</taxon>
        <taxon>Actinomycetes</taxon>
        <taxon>Micrococcales</taxon>
        <taxon>Jonesiaceae</taxon>
        <taxon>Flavimobilis</taxon>
    </lineage>
</organism>